<feature type="domain" description="Multidrug resistance protein MdtA-like barrel-sandwich hybrid" evidence="2">
    <location>
        <begin position="59"/>
        <end position="246"/>
    </location>
</feature>
<dbReference type="STRING" id="634452.APA01_15280"/>
<dbReference type="InterPro" id="IPR050393">
    <property type="entry name" value="MFP_Efflux_Pump"/>
</dbReference>
<dbReference type="RefSeq" id="WP_012813086.1">
    <property type="nucleotide sequence ID" value="NC_013209.1"/>
</dbReference>
<protein>
    <submittedName>
        <fullName evidence="4">Multidrug resistance transporter HlyD/EmrA/FusE</fullName>
    </submittedName>
</protein>
<evidence type="ECO:0000259" key="2">
    <source>
        <dbReference type="Pfam" id="PF25917"/>
    </source>
</evidence>
<proteinExistence type="predicted"/>
<dbReference type="KEGG" id="apt:APA01_15280"/>
<dbReference type="Gene3D" id="2.40.50.100">
    <property type="match status" value="1"/>
</dbReference>
<dbReference type="PANTHER" id="PTHR30367:SF1">
    <property type="entry name" value="MULTIDRUG RESISTANCE PROTEIN MDTN"/>
    <property type="match status" value="1"/>
</dbReference>
<name>C7JB63_ACEP3</name>
<keyword evidence="1" id="KW-0472">Membrane</keyword>
<dbReference type="SUPFAM" id="SSF111369">
    <property type="entry name" value="HlyD-like secretion proteins"/>
    <property type="match status" value="2"/>
</dbReference>
<gene>
    <name evidence="4" type="primary">hlyD</name>
    <name evidence="4" type="ordered locus">APA01_15280</name>
</gene>
<keyword evidence="1" id="KW-1133">Transmembrane helix</keyword>
<evidence type="ECO:0000256" key="1">
    <source>
        <dbReference type="SAM" id="Phobius"/>
    </source>
</evidence>
<keyword evidence="1" id="KW-0812">Transmembrane</keyword>
<dbReference type="Pfam" id="PF25963">
    <property type="entry name" value="Beta-barrel_AAEA"/>
    <property type="match status" value="1"/>
</dbReference>
<feature type="domain" description="p-hydroxybenzoic acid efflux pump subunit AaeA-like beta-barrel" evidence="3">
    <location>
        <begin position="256"/>
        <end position="351"/>
    </location>
</feature>
<reference evidence="4 5" key="1">
    <citation type="journal article" date="2009" name="Nucleic Acids Res.">
        <title>Whole-genome analyses reveal genetic instability of Acetobacter pasteurianus.</title>
        <authorList>
            <person name="Azuma Y."/>
            <person name="Hosoyama A."/>
            <person name="Matsutani M."/>
            <person name="Furuya N."/>
            <person name="Horikawa H."/>
            <person name="Harada T."/>
            <person name="Hirakawa H."/>
            <person name="Kuhara S."/>
            <person name="Matsushita K."/>
            <person name="Fujita N."/>
            <person name="Shirai M."/>
        </authorList>
    </citation>
    <scope>NUCLEOTIDE SEQUENCE [LARGE SCALE GENOMIC DNA]</scope>
    <source>
        <strain evidence="5">NBRC 105184 / IFO 3283-01</strain>
    </source>
</reference>
<dbReference type="EMBL" id="AP011121">
    <property type="protein sequence ID" value="BAH99666.1"/>
    <property type="molecule type" value="Genomic_DNA"/>
</dbReference>
<dbReference type="PANTHER" id="PTHR30367">
    <property type="entry name" value="P-HYDROXYBENZOIC ACID EFFLUX PUMP SUBUNIT AAEA-RELATED"/>
    <property type="match status" value="1"/>
</dbReference>
<dbReference type="AlphaFoldDB" id="C7JB63"/>
<dbReference type="HOGENOM" id="CLU_018816_15_2_5"/>
<dbReference type="Gene3D" id="1.10.287.470">
    <property type="entry name" value="Helix hairpin bin"/>
    <property type="match status" value="2"/>
</dbReference>
<organism evidence="4 5">
    <name type="scientific">Acetobacter pasteurianus (strain NBRC 105184 / IFO 3283-01)</name>
    <dbReference type="NCBI Taxonomy" id="634452"/>
    <lineage>
        <taxon>Bacteria</taxon>
        <taxon>Pseudomonadati</taxon>
        <taxon>Pseudomonadota</taxon>
        <taxon>Alphaproteobacteria</taxon>
        <taxon>Acetobacterales</taxon>
        <taxon>Acetobacteraceae</taxon>
        <taxon>Acetobacter</taxon>
    </lineage>
</organism>
<evidence type="ECO:0000313" key="5">
    <source>
        <dbReference type="Proteomes" id="UP000000948"/>
    </source>
</evidence>
<dbReference type="eggNOG" id="COG1566">
    <property type="taxonomic scope" value="Bacteria"/>
</dbReference>
<evidence type="ECO:0000313" key="4">
    <source>
        <dbReference type="EMBL" id="BAH99666.1"/>
    </source>
</evidence>
<feature type="transmembrane region" description="Helical" evidence="1">
    <location>
        <begin position="21"/>
        <end position="41"/>
    </location>
</feature>
<evidence type="ECO:0000259" key="3">
    <source>
        <dbReference type="Pfam" id="PF25963"/>
    </source>
</evidence>
<dbReference type="Pfam" id="PF25917">
    <property type="entry name" value="BSH_RND"/>
    <property type="match status" value="1"/>
</dbReference>
<dbReference type="Proteomes" id="UP000000948">
    <property type="component" value="Chromosome"/>
</dbReference>
<dbReference type="InterPro" id="IPR058625">
    <property type="entry name" value="MdtA-like_BSH"/>
</dbReference>
<accession>C7JB63</accession>
<dbReference type="NCBIfam" id="NF007785">
    <property type="entry name" value="PRK10476.1"/>
    <property type="match status" value="1"/>
</dbReference>
<dbReference type="Gene3D" id="2.40.30.170">
    <property type="match status" value="1"/>
</dbReference>
<dbReference type="InterPro" id="IPR058634">
    <property type="entry name" value="AaeA-lik-b-barrel"/>
</dbReference>
<sequence length="358" mass="38904">MGLCVWAGLMQHVRISGKKPLGILIAVTCIGAATLLGVVVAHKSNKYPSSDSASIDAELVHVASTVGGRLIDLRVHVNQHVHKGDVLYRLDPEPYLLTVRQAEANLELANAEVENQKRLVGVKTANAAVATDQITRAQTNRDLAARTTERLKPLAGKAYIPWQEYDQARVALHNAEVSLAQAHQQSVAADMAVGDLKSSLAAQAASQAALEHARYELRQTTVIAPTDGYVTSLQVKPGEVLAPSQVLFTLIADDAWYVTAPIREINLSSIHAGDCVTVYSMINRHTPLRGHVESIGWGIMSADTTILARALPIVPRQMDWVHVAQRFPVRIQIDDIRPELLRMGATANVEIRYGAACH</sequence>